<sequence>MAPGRKPHSSNARTATPEKNSSPTSLHIPTPLLYSTTMSKQVGCNVWLKLENLQPTQSFKIRGIGNYCAKAVLERNIQHLVTVGDTNAALAVAFSSRQLDVPCTIFVPVGMAASSMRTKIEIEGAQIVERGATVREAYEAGLAFVSETSNAHMVESSDDDDVVAGYATMAAEISVQLHHKDPAAVVCAVGSGGLLAGLITGMQRCRWRSVPIIAVETHNTNSFQQALLSGASDTPTTGRRPRRTGGKSALQLGPKIPSLFPPMDGDALLENEARRGSLPRLTRSSSNTDRASEPTVATCLQASAISSVALELAGTHPVVPISACLRLVDEHQMLVEVGSAAALSVVGKSLVHQIVPDLDAHSHIVVVVSGGANISFEKLEACRQRFPFPAPIIAKSGQEIFMRMSDSNSTPTSIPAVRQTSAISTSTTAAAATLA</sequence>
<dbReference type="PROSITE" id="PS00165">
    <property type="entry name" value="DEHYDRATASE_SER_THR"/>
    <property type="match status" value="1"/>
</dbReference>
<feature type="region of interest" description="Disordered" evidence="7">
    <location>
        <begin position="1"/>
        <end position="27"/>
    </location>
</feature>
<dbReference type="InterPro" id="IPR000634">
    <property type="entry name" value="Ser/Thr_deHydtase_PyrdxlP-BS"/>
</dbReference>
<dbReference type="GO" id="GO:0004794">
    <property type="term" value="F:threonine deaminase activity"/>
    <property type="evidence" value="ECO:0007669"/>
    <property type="project" value="TreeGrafter"/>
</dbReference>
<dbReference type="Proteomes" id="UP000193922">
    <property type="component" value="Unassembled WGS sequence"/>
</dbReference>
<dbReference type="InterPro" id="IPR001926">
    <property type="entry name" value="TrpB-like_PALP"/>
</dbReference>
<evidence type="ECO:0000259" key="8">
    <source>
        <dbReference type="Pfam" id="PF00291"/>
    </source>
</evidence>
<accession>A0A1Y1WJ71</accession>
<dbReference type="STRING" id="61395.A0A1Y1WJ71"/>
<dbReference type="GeneID" id="63802561"/>
<evidence type="ECO:0000313" key="10">
    <source>
        <dbReference type="Proteomes" id="UP000193922"/>
    </source>
</evidence>
<comment type="similarity">
    <text evidence="2">Belongs to the serine/threonine dehydratase family.</text>
</comment>
<dbReference type="EMBL" id="MCFD01000001">
    <property type="protein sequence ID" value="ORX73587.1"/>
    <property type="molecule type" value="Genomic_DNA"/>
</dbReference>
<comment type="caution">
    <text evidence="9">The sequence shown here is derived from an EMBL/GenBank/DDBJ whole genome shotgun (WGS) entry which is preliminary data.</text>
</comment>
<dbReference type="EC" id="4.3.1.17" evidence="3"/>
<dbReference type="GO" id="GO:0006565">
    <property type="term" value="P:L-serine catabolic process"/>
    <property type="evidence" value="ECO:0007669"/>
    <property type="project" value="TreeGrafter"/>
</dbReference>
<feature type="region of interest" description="Disordered" evidence="7">
    <location>
        <begin position="227"/>
        <end position="251"/>
    </location>
</feature>
<evidence type="ECO:0000256" key="3">
    <source>
        <dbReference type="ARBA" id="ARBA00012093"/>
    </source>
</evidence>
<evidence type="ECO:0000256" key="5">
    <source>
        <dbReference type="ARBA" id="ARBA00023239"/>
    </source>
</evidence>
<dbReference type="RefSeq" id="XP_040746798.1">
    <property type="nucleotide sequence ID" value="XM_040885913.1"/>
</dbReference>
<dbReference type="PANTHER" id="PTHR48078">
    <property type="entry name" value="THREONINE DEHYDRATASE, MITOCHONDRIAL-RELATED"/>
    <property type="match status" value="1"/>
</dbReference>
<keyword evidence="5" id="KW-0456">Lyase</keyword>
<gene>
    <name evidence="9" type="ORF">DL89DRAFT_263631</name>
</gene>
<feature type="domain" description="Tryptophan synthase beta chain-like PALP" evidence="8">
    <location>
        <begin position="27"/>
        <end position="235"/>
    </location>
</feature>
<dbReference type="GO" id="GO:0003941">
    <property type="term" value="F:L-serine ammonia-lyase activity"/>
    <property type="evidence" value="ECO:0007669"/>
    <property type="project" value="UniProtKB-EC"/>
</dbReference>
<feature type="region of interest" description="Disordered" evidence="7">
    <location>
        <begin position="272"/>
        <end position="293"/>
    </location>
</feature>
<dbReference type="GO" id="GO:0030170">
    <property type="term" value="F:pyridoxal phosphate binding"/>
    <property type="evidence" value="ECO:0007669"/>
    <property type="project" value="InterPro"/>
</dbReference>
<reference evidence="9 10" key="1">
    <citation type="submission" date="2016-07" db="EMBL/GenBank/DDBJ databases">
        <title>Pervasive Adenine N6-methylation of Active Genes in Fungi.</title>
        <authorList>
            <consortium name="DOE Joint Genome Institute"/>
            <person name="Mondo S.J."/>
            <person name="Dannebaum R.O."/>
            <person name="Kuo R.C."/>
            <person name="Labutti K."/>
            <person name="Haridas S."/>
            <person name="Kuo A."/>
            <person name="Salamov A."/>
            <person name="Ahrendt S.R."/>
            <person name="Lipzen A."/>
            <person name="Sullivan W."/>
            <person name="Andreopoulos W.B."/>
            <person name="Clum A."/>
            <person name="Lindquist E."/>
            <person name="Daum C."/>
            <person name="Ramamoorthy G.K."/>
            <person name="Gryganskyi A."/>
            <person name="Culley D."/>
            <person name="Magnuson J.K."/>
            <person name="James T.Y."/>
            <person name="O'Malley M.A."/>
            <person name="Stajich J.E."/>
            <person name="Spatafora J.W."/>
            <person name="Visel A."/>
            <person name="Grigoriev I.V."/>
        </authorList>
    </citation>
    <scope>NUCLEOTIDE SEQUENCE [LARGE SCALE GENOMIC DNA]</scope>
    <source>
        <strain evidence="9 10">ATCC 12442</strain>
    </source>
</reference>
<dbReference type="AlphaFoldDB" id="A0A1Y1WJ71"/>
<dbReference type="InterPro" id="IPR036052">
    <property type="entry name" value="TrpB-like_PALP_sf"/>
</dbReference>
<evidence type="ECO:0000313" key="9">
    <source>
        <dbReference type="EMBL" id="ORX73587.1"/>
    </source>
</evidence>
<comment type="cofactor">
    <cofactor evidence="1">
        <name>pyridoxal 5'-phosphate</name>
        <dbReference type="ChEBI" id="CHEBI:597326"/>
    </cofactor>
</comment>
<feature type="compositionally biased region" description="Polar residues" evidence="7">
    <location>
        <begin position="9"/>
        <end position="27"/>
    </location>
</feature>
<name>A0A1Y1WJ71_9FUNG</name>
<evidence type="ECO:0000256" key="1">
    <source>
        <dbReference type="ARBA" id="ARBA00001933"/>
    </source>
</evidence>
<dbReference type="GO" id="GO:0009097">
    <property type="term" value="P:isoleucine biosynthetic process"/>
    <property type="evidence" value="ECO:0007669"/>
    <property type="project" value="TreeGrafter"/>
</dbReference>
<proteinExistence type="inferred from homology"/>
<dbReference type="GO" id="GO:0006567">
    <property type="term" value="P:L-threonine catabolic process"/>
    <property type="evidence" value="ECO:0007669"/>
    <property type="project" value="TreeGrafter"/>
</dbReference>
<evidence type="ECO:0000256" key="4">
    <source>
        <dbReference type="ARBA" id="ARBA00022898"/>
    </source>
</evidence>
<keyword evidence="4" id="KW-0663">Pyridoxal phosphate</keyword>
<evidence type="ECO:0000256" key="2">
    <source>
        <dbReference type="ARBA" id="ARBA00010869"/>
    </source>
</evidence>
<dbReference type="Pfam" id="PF00291">
    <property type="entry name" value="PALP"/>
    <property type="match status" value="1"/>
</dbReference>
<evidence type="ECO:0000256" key="7">
    <source>
        <dbReference type="SAM" id="MobiDB-lite"/>
    </source>
</evidence>
<comment type="catalytic activity">
    <reaction evidence="6">
        <text>L-serine = pyruvate + NH4(+)</text>
        <dbReference type="Rhea" id="RHEA:19169"/>
        <dbReference type="ChEBI" id="CHEBI:15361"/>
        <dbReference type="ChEBI" id="CHEBI:28938"/>
        <dbReference type="ChEBI" id="CHEBI:33384"/>
        <dbReference type="EC" id="4.3.1.17"/>
    </reaction>
</comment>
<dbReference type="PANTHER" id="PTHR48078:SF2">
    <property type="entry name" value="CATABOLIC L-SERINE_THREONINE DEHYDRATASE"/>
    <property type="match status" value="1"/>
</dbReference>
<dbReference type="InterPro" id="IPR050147">
    <property type="entry name" value="Ser/Thr_Dehydratase"/>
</dbReference>
<protein>
    <recommendedName>
        <fullName evidence="3">L-serine ammonia-lyase</fullName>
        <ecNumber evidence="3">4.3.1.17</ecNumber>
    </recommendedName>
</protein>
<evidence type="ECO:0000256" key="6">
    <source>
        <dbReference type="ARBA" id="ARBA00049406"/>
    </source>
</evidence>
<dbReference type="OrthoDB" id="7773036at2759"/>
<dbReference type="Gene3D" id="3.40.50.1100">
    <property type="match status" value="3"/>
</dbReference>
<organism evidence="9 10">
    <name type="scientific">Linderina pennispora</name>
    <dbReference type="NCBI Taxonomy" id="61395"/>
    <lineage>
        <taxon>Eukaryota</taxon>
        <taxon>Fungi</taxon>
        <taxon>Fungi incertae sedis</taxon>
        <taxon>Zoopagomycota</taxon>
        <taxon>Kickxellomycotina</taxon>
        <taxon>Kickxellomycetes</taxon>
        <taxon>Kickxellales</taxon>
        <taxon>Kickxellaceae</taxon>
        <taxon>Linderina</taxon>
    </lineage>
</organism>
<dbReference type="SUPFAM" id="SSF53686">
    <property type="entry name" value="Tryptophan synthase beta subunit-like PLP-dependent enzymes"/>
    <property type="match status" value="1"/>
</dbReference>
<keyword evidence="10" id="KW-1185">Reference proteome</keyword>